<dbReference type="SUPFAM" id="SSF54593">
    <property type="entry name" value="Glyoxalase/Bleomycin resistance protein/Dihydroxybiphenyl dioxygenase"/>
    <property type="match status" value="1"/>
</dbReference>
<evidence type="ECO:0000313" key="3">
    <source>
        <dbReference type="Proteomes" id="UP001628179"/>
    </source>
</evidence>
<dbReference type="EMBL" id="BAAFSV010000004">
    <property type="protein sequence ID" value="GAB1316874.1"/>
    <property type="molecule type" value="Genomic_DNA"/>
</dbReference>
<dbReference type="Gene3D" id="3.10.180.10">
    <property type="entry name" value="2,3-Dihydroxybiphenyl 1,2-Dioxygenase, domain 1"/>
    <property type="match status" value="1"/>
</dbReference>
<proteinExistence type="predicted"/>
<sequence>MDPAKAPTFFLNLHTADPEASAQFFTAIGFTTVPEYSDAQSKTMRFPAPNDALCLMLHAHKRFKQFIRPGTETNDATKTTEALFTLGVSNKELVDELIEKAVKAGGSPDPFVMEGYGQEMGMYSRSFADLDGHIWEVVFMGMGHASEGTEKKEGE</sequence>
<comment type="caution">
    <text evidence="2">The sequence shown here is derived from an EMBL/GenBank/DDBJ whole genome shotgun (WGS) entry which is preliminary data.</text>
</comment>
<feature type="domain" description="VOC" evidence="1">
    <location>
        <begin position="6"/>
        <end position="140"/>
    </location>
</feature>
<accession>A0ABQ0GGQ1</accession>
<organism evidence="2 3">
    <name type="scientific">Madurella fahalii</name>
    <dbReference type="NCBI Taxonomy" id="1157608"/>
    <lineage>
        <taxon>Eukaryota</taxon>
        <taxon>Fungi</taxon>
        <taxon>Dikarya</taxon>
        <taxon>Ascomycota</taxon>
        <taxon>Pezizomycotina</taxon>
        <taxon>Sordariomycetes</taxon>
        <taxon>Sordariomycetidae</taxon>
        <taxon>Sordariales</taxon>
        <taxon>Sordariales incertae sedis</taxon>
        <taxon>Madurella</taxon>
    </lineage>
</organism>
<dbReference type="InterPro" id="IPR029068">
    <property type="entry name" value="Glyas_Bleomycin-R_OHBP_Dase"/>
</dbReference>
<keyword evidence="3" id="KW-1185">Reference proteome</keyword>
<gene>
    <name evidence="2" type="ORF">MFIFM68171_07084</name>
</gene>
<evidence type="ECO:0000313" key="2">
    <source>
        <dbReference type="EMBL" id="GAB1316874.1"/>
    </source>
</evidence>
<dbReference type="PANTHER" id="PTHR36503">
    <property type="entry name" value="BLR2520 PROTEIN"/>
    <property type="match status" value="1"/>
</dbReference>
<dbReference type="GeneID" id="98177827"/>
<name>A0ABQ0GGQ1_9PEZI</name>
<dbReference type="Proteomes" id="UP001628179">
    <property type="component" value="Unassembled WGS sequence"/>
</dbReference>
<dbReference type="InterPro" id="IPR037523">
    <property type="entry name" value="VOC_core"/>
</dbReference>
<dbReference type="PROSITE" id="PS51819">
    <property type="entry name" value="VOC"/>
    <property type="match status" value="1"/>
</dbReference>
<protein>
    <recommendedName>
        <fullName evidence="1">VOC domain-containing protein</fullName>
    </recommendedName>
</protein>
<dbReference type="RefSeq" id="XP_070918605.1">
    <property type="nucleotide sequence ID" value="XM_071062504.1"/>
</dbReference>
<evidence type="ECO:0000259" key="1">
    <source>
        <dbReference type="PROSITE" id="PS51819"/>
    </source>
</evidence>
<dbReference type="PANTHER" id="PTHR36503:SF2">
    <property type="entry name" value="BLR2408 PROTEIN"/>
    <property type="match status" value="1"/>
</dbReference>
<reference evidence="2 3" key="1">
    <citation type="submission" date="2024-09" db="EMBL/GenBank/DDBJ databases">
        <title>Itraconazole resistance in Madurella fahalii resulting from another homologue of gene encoding cytochrome P450 14-alpha sterol demethylase (CYP51).</title>
        <authorList>
            <person name="Yoshioka I."/>
            <person name="Fahal A.H."/>
            <person name="Kaneko S."/>
            <person name="Yaguchi T."/>
        </authorList>
    </citation>
    <scope>NUCLEOTIDE SEQUENCE [LARGE SCALE GENOMIC DNA]</scope>
    <source>
        <strain evidence="2 3">IFM 68171</strain>
    </source>
</reference>